<organism evidence="1 2">
    <name type="scientific">Thanatephorus cucumeris (strain AG1-IB / isolate 7/3/14)</name>
    <name type="common">Lettuce bottom rot fungus</name>
    <name type="synonym">Rhizoctonia solani</name>
    <dbReference type="NCBI Taxonomy" id="1108050"/>
    <lineage>
        <taxon>Eukaryota</taxon>
        <taxon>Fungi</taxon>
        <taxon>Dikarya</taxon>
        <taxon>Basidiomycota</taxon>
        <taxon>Agaricomycotina</taxon>
        <taxon>Agaricomycetes</taxon>
        <taxon>Cantharellales</taxon>
        <taxon>Ceratobasidiaceae</taxon>
        <taxon>Rhizoctonia</taxon>
        <taxon>Rhizoctonia solani AG-1</taxon>
    </lineage>
</organism>
<evidence type="ECO:0000313" key="2">
    <source>
        <dbReference type="Proteomes" id="UP000059188"/>
    </source>
</evidence>
<protein>
    <submittedName>
        <fullName evidence="1">Uncharacterized protein</fullName>
    </submittedName>
</protein>
<dbReference type="Proteomes" id="UP000059188">
    <property type="component" value="Unassembled WGS sequence"/>
</dbReference>
<evidence type="ECO:0000313" key="1">
    <source>
        <dbReference type="EMBL" id="CEL56192.1"/>
    </source>
</evidence>
<reference evidence="1 2" key="1">
    <citation type="submission" date="2014-11" db="EMBL/GenBank/DDBJ databases">
        <authorList>
            <person name="Wibberg Daniel"/>
        </authorList>
    </citation>
    <scope>NUCLEOTIDE SEQUENCE [LARGE SCALE GENOMIC DNA]</scope>
    <source>
        <strain evidence="1">Rhizoctonia solani AG1-IB 7/3/14</strain>
    </source>
</reference>
<dbReference type="EMBL" id="LN679306">
    <property type="protein sequence ID" value="CEL56192.1"/>
    <property type="molecule type" value="Genomic_DNA"/>
</dbReference>
<name>A0A0B7FJ69_THACB</name>
<dbReference type="STRING" id="1108050.A0A0B7FJ69"/>
<dbReference type="InterPro" id="IPR011990">
    <property type="entry name" value="TPR-like_helical_dom_sf"/>
</dbReference>
<sequence>MRCFSRALALTPEGHPDLSGRHASLGVSYTHRYRRTGDPDALDQAMRCFSRALTLTQEGHPDLPRRRFSLAVSCRNQFQLTQYSFHLEATLRSFRSASQLSTGAPRDVFNFAFRWAKLASEHTYLKPLEAFRPTIDLLPHHIWLGATTAQ</sequence>
<proteinExistence type="predicted"/>
<gene>
    <name evidence="1" type="ORF">RSOLAG1IB_11881</name>
</gene>
<keyword evidence="2" id="KW-1185">Reference proteome</keyword>
<dbReference type="Gene3D" id="1.25.40.10">
    <property type="entry name" value="Tetratricopeptide repeat domain"/>
    <property type="match status" value="1"/>
</dbReference>
<accession>A0A0B7FJ69</accession>
<dbReference type="AlphaFoldDB" id="A0A0B7FJ69"/>